<dbReference type="PRINTS" id="PR00131">
    <property type="entry name" value="GLHYDRLASE1"/>
</dbReference>
<dbReference type="InterPro" id="IPR033132">
    <property type="entry name" value="GH_1_N_CS"/>
</dbReference>
<evidence type="ECO:0000313" key="2">
    <source>
        <dbReference type="Ensembl" id="ENSBJAP00000007185.1"/>
    </source>
</evidence>
<dbReference type="PANTHER" id="PTHR10353:SF38">
    <property type="entry name" value="LACTASE_PHLORIZIN HYDROLASE"/>
    <property type="match status" value="1"/>
</dbReference>
<reference evidence="2" key="2">
    <citation type="submission" date="2025-09" db="UniProtKB">
        <authorList>
            <consortium name="Ensembl"/>
        </authorList>
    </citation>
    <scope>IDENTIFICATION</scope>
</reference>
<dbReference type="SUPFAM" id="SSF51445">
    <property type="entry name" value="(Trans)glycosidases"/>
    <property type="match status" value="2"/>
</dbReference>
<evidence type="ECO:0000256" key="1">
    <source>
        <dbReference type="RuleBase" id="RU003690"/>
    </source>
</evidence>
<dbReference type="PANTHER" id="PTHR10353">
    <property type="entry name" value="GLYCOSYL HYDROLASE"/>
    <property type="match status" value="1"/>
</dbReference>
<name>A0A8C0AU23_9AVES</name>
<dbReference type="GO" id="GO:0008422">
    <property type="term" value="F:beta-glucosidase activity"/>
    <property type="evidence" value="ECO:0007669"/>
    <property type="project" value="TreeGrafter"/>
</dbReference>
<dbReference type="InterPro" id="IPR001360">
    <property type="entry name" value="Glyco_hydro_1"/>
</dbReference>
<dbReference type="Pfam" id="PF00232">
    <property type="entry name" value="Glyco_hydro_1"/>
    <property type="match status" value="2"/>
</dbReference>
<dbReference type="Ensembl" id="ENSBJAT00000007395.1">
    <property type="protein sequence ID" value="ENSBJAP00000007185.1"/>
    <property type="gene ID" value="ENSBJAG00000005085.1"/>
</dbReference>
<protein>
    <submittedName>
        <fullName evidence="2">Lactase</fullName>
    </submittedName>
</protein>
<organism evidence="2 3">
    <name type="scientific">Buteo japonicus</name>
    <dbReference type="NCBI Taxonomy" id="224669"/>
    <lineage>
        <taxon>Eukaryota</taxon>
        <taxon>Metazoa</taxon>
        <taxon>Chordata</taxon>
        <taxon>Craniata</taxon>
        <taxon>Vertebrata</taxon>
        <taxon>Euteleostomi</taxon>
        <taxon>Archelosauria</taxon>
        <taxon>Archosauria</taxon>
        <taxon>Dinosauria</taxon>
        <taxon>Saurischia</taxon>
        <taxon>Theropoda</taxon>
        <taxon>Coelurosauria</taxon>
        <taxon>Aves</taxon>
        <taxon>Neognathae</taxon>
        <taxon>Neoaves</taxon>
        <taxon>Telluraves</taxon>
        <taxon>Accipitrimorphae</taxon>
        <taxon>Accipitriformes</taxon>
        <taxon>Accipitridae</taxon>
        <taxon>Accipitrinae</taxon>
        <taxon>Buteo</taxon>
    </lineage>
</organism>
<accession>A0A8C0AU23</accession>
<dbReference type="InterPro" id="IPR017853">
    <property type="entry name" value="GH"/>
</dbReference>
<proteinExistence type="inferred from homology"/>
<dbReference type="Gene3D" id="3.20.20.80">
    <property type="entry name" value="Glycosidases"/>
    <property type="match status" value="2"/>
</dbReference>
<dbReference type="GO" id="GO:0005975">
    <property type="term" value="P:carbohydrate metabolic process"/>
    <property type="evidence" value="ECO:0007669"/>
    <property type="project" value="InterPro"/>
</dbReference>
<keyword evidence="3" id="KW-1185">Reference proteome</keyword>
<dbReference type="PROSITE" id="PS00653">
    <property type="entry name" value="GLYCOSYL_HYDROL_F1_2"/>
    <property type="match status" value="1"/>
</dbReference>
<evidence type="ECO:0000313" key="3">
    <source>
        <dbReference type="Proteomes" id="UP000694555"/>
    </source>
</evidence>
<dbReference type="Proteomes" id="UP000694555">
    <property type="component" value="Unplaced"/>
</dbReference>
<comment type="similarity">
    <text evidence="1">Belongs to the glycosyl hydrolase 1 family.</text>
</comment>
<sequence length="187" mass="21423">MDFTWGVSSSAYQVEGGWDADGKGPSIWDNFTHVPGNIKNNDTGDIACDSYNKVEEDIYLLRALGVKNYAFSLSWSRIFPSGRNNSINTYKLDGVNLRGYNAWSFMDTFEWLNGYDPRFGLHQVDFDNPNRPRTPKRSAVYYAEIIRNNETKSDDQTTCVCFHAHLSSQRNCFSLWSAKKHSFCITK</sequence>
<dbReference type="AlphaFoldDB" id="A0A8C0AU23"/>
<reference evidence="2" key="1">
    <citation type="submission" date="2025-08" db="UniProtKB">
        <authorList>
            <consortium name="Ensembl"/>
        </authorList>
    </citation>
    <scope>IDENTIFICATION</scope>
</reference>